<evidence type="ECO:0000256" key="5">
    <source>
        <dbReference type="ARBA" id="ARBA00023136"/>
    </source>
</evidence>
<dbReference type="EMBL" id="JACHGW010000002">
    <property type="protein sequence ID" value="MBB6050934.1"/>
    <property type="molecule type" value="Genomic_DNA"/>
</dbReference>
<keyword evidence="3" id="KW-1003">Cell membrane</keyword>
<evidence type="ECO:0000256" key="4">
    <source>
        <dbReference type="ARBA" id="ARBA00022519"/>
    </source>
</evidence>
<gene>
    <name evidence="6" type="ORF">HNQ39_002725</name>
</gene>
<name>A0A7W9SRN1_ARMRO</name>
<evidence type="ECO:0000313" key="7">
    <source>
        <dbReference type="Proteomes" id="UP000520814"/>
    </source>
</evidence>
<keyword evidence="2" id="KW-0813">Transport</keyword>
<keyword evidence="7" id="KW-1185">Reference proteome</keyword>
<comment type="caution">
    <text evidence="6">The sequence shown here is derived from an EMBL/GenBank/DDBJ whole genome shotgun (WGS) entry which is preliminary data.</text>
</comment>
<dbReference type="SUPFAM" id="SSF53850">
    <property type="entry name" value="Periplasmic binding protein-like II"/>
    <property type="match status" value="1"/>
</dbReference>
<reference evidence="6 7" key="1">
    <citation type="submission" date="2020-08" db="EMBL/GenBank/DDBJ databases">
        <title>Genomic Encyclopedia of Type Strains, Phase IV (KMG-IV): sequencing the most valuable type-strain genomes for metagenomic binning, comparative biology and taxonomic classification.</title>
        <authorList>
            <person name="Goeker M."/>
        </authorList>
    </citation>
    <scope>NUCLEOTIDE SEQUENCE [LARGE SCALE GENOMIC DNA]</scope>
    <source>
        <strain evidence="6 7">DSM 23562</strain>
    </source>
</reference>
<dbReference type="Pfam" id="PF13379">
    <property type="entry name" value="NMT1_2"/>
    <property type="match status" value="1"/>
</dbReference>
<protein>
    <submittedName>
        <fullName evidence="6">NitT/TauT family transport system substrate-binding protein</fullName>
    </submittedName>
</protein>
<evidence type="ECO:0000256" key="3">
    <source>
        <dbReference type="ARBA" id="ARBA00022475"/>
    </source>
</evidence>
<dbReference type="InterPro" id="IPR044527">
    <property type="entry name" value="NrtA/CpmA_ABC-bd_dom"/>
</dbReference>
<dbReference type="AlphaFoldDB" id="A0A7W9SRN1"/>
<accession>A0A7W9SRN1</accession>
<comment type="subcellular location">
    <subcellularLocation>
        <location evidence="1">Cell inner membrane</location>
    </subcellularLocation>
</comment>
<dbReference type="PANTHER" id="PTHR30024:SF43">
    <property type="entry name" value="BLL4572 PROTEIN"/>
    <property type="match status" value="1"/>
</dbReference>
<dbReference type="Gene3D" id="3.40.190.10">
    <property type="entry name" value="Periplasmic binding protein-like II"/>
    <property type="match status" value="2"/>
</dbReference>
<keyword evidence="4" id="KW-0997">Cell inner membrane</keyword>
<organism evidence="6 7">
    <name type="scientific">Armatimonas rosea</name>
    <dbReference type="NCBI Taxonomy" id="685828"/>
    <lineage>
        <taxon>Bacteria</taxon>
        <taxon>Bacillati</taxon>
        <taxon>Armatimonadota</taxon>
        <taxon>Armatimonadia</taxon>
        <taxon>Armatimonadales</taxon>
        <taxon>Armatimonadaceae</taxon>
        <taxon>Armatimonas</taxon>
    </lineage>
</organism>
<dbReference type="PANTHER" id="PTHR30024">
    <property type="entry name" value="ALIPHATIC SULFONATES-BINDING PROTEIN-RELATED"/>
    <property type="match status" value="1"/>
</dbReference>
<proteinExistence type="predicted"/>
<evidence type="ECO:0000256" key="2">
    <source>
        <dbReference type="ARBA" id="ARBA00022448"/>
    </source>
</evidence>
<evidence type="ECO:0000313" key="6">
    <source>
        <dbReference type="EMBL" id="MBB6050934.1"/>
    </source>
</evidence>
<keyword evidence="5" id="KW-0472">Membrane</keyword>
<dbReference type="GO" id="GO:0005886">
    <property type="term" value="C:plasma membrane"/>
    <property type="evidence" value="ECO:0007669"/>
    <property type="project" value="UniProtKB-SubCell"/>
</dbReference>
<dbReference type="PROSITE" id="PS51257">
    <property type="entry name" value="PROKAR_LIPOPROTEIN"/>
    <property type="match status" value="1"/>
</dbReference>
<evidence type="ECO:0000256" key="1">
    <source>
        <dbReference type="ARBA" id="ARBA00004533"/>
    </source>
</evidence>
<dbReference type="CDD" id="cd13553">
    <property type="entry name" value="PBP2_NrtA_CpmA_like"/>
    <property type="match status" value="1"/>
</dbReference>
<sequence>MTRSQFLGLTSALLLSGCTPKAPQGGGAPGRETLEVGFLPVTCHLTCPVTDFASHTTTTGTTFESRRFTDWPTVSDALRTGALKATFMIAPMAMKLREDGVPCKIVYLGHRDGSTVMVRKDDPAKSLADLKGKTMAIPSKFSNQYLVLRKLMEDQGLKEDDLKFVEMPPPDMPTALAQKSIDSYFVGEPHAAKAELDGTGRVLYHAKDIWPQFISCVLVVRDDLAKEKPEVVKDLVRGIAQSGEWAETHRDEAAKVAAPKFKQKEQIIKFVLNDPGRVSYRQLTPSDPEMQKIVEMAVKAKILKAPLPLTDFLDRSFIPEKIEAVKLDVK</sequence>
<dbReference type="Proteomes" id="UP000520814">
    <property type="component" value="Unassembled WGS sequence"/>
</dbReference>
<dbReference type="RefSeq" id="WP_184196801.1">
    <property type="nucleotide sequence ID" value="NZ_JACHGW010000002.1"/>
</dbReference>